<dbReference type="InterPro" id="IPR036081">
    <property type="entry name" value="Translin_sf"/>
</dbReference>
<dbReference type="Proteomes" id="UP000645828">
    <property type="component" value="Unassembled WGS sequence"/>
</dbReference>
<reference evidence="8" key="1">
    <citation type="submission" date="2020-12" db="EMBL/GenBank/DDBJ databases">
        <authorList>
            <consortium name="Molecular Ecology Group"/>
        </authorList>
    </citation>
    <scope>NUCLEOTIDE SEQUENCE</scope>
    <source>
        <strain evidence="8">TBG_1078</strain>
    </source>
</reference>
<sequence length="176" mass="20380">MSSHRIRRFRERKHDNSPNNQRREGKGVNLSSPGILSGDITTQSKRLMFLLHRVTSALDMEEILTESVIKLDGIRQKISQEYVEAVSYQHFIKTWSLISMDEIKWLLKITPVDYLLSFPEGVLRMAILTGELMEMCKLYTLKHSLAKAENACDALKVRGSEIPKINWQMSFQLKQK</sequence>
<dbReference type="EMBL" id="CAJHUB010000746">
    <property type="protein sequence ID" value="CAD7680012.1"/>
    <property type="molecule type" value="Genomic_DNA"/>
</dbReference>
<dbReference type="GO" id="GO:0043565">
    <property type="term" value="F:sequence-specific DNA binding"/>
    <property type="evidence" value="ECO:0007669"/>
    <property type="project" value="InterPro"/>
</dbReference>
<evidence type="ECO:0000256" key="6">
    <source>
        <dbReference type="PIRSR" id="PIRSR602848-1"/>
    </source>
</evidence>
<keyword evidence="5" id="KW-0539">Nucleus</keyword>
<evidence type="ECO:0000256" key="3">
    <source>
        <dbReference type="ARBA" id="ARBA00005902"/>
    </source>
</evidence>
<feature type="binding site" evidence="6">
    <location>
        <position position="84"/>
    </location>
    <ligand>
        <name>Mg(2+)</name>
        <dbReference type="ChEBI" id="CHEBI:18420"/>
    </ligand>
</feature>
<dbReference type="InterPro" id="IPR002848">
    <property type="entry name" value="Translin_fam"/>
</dbReference>
<evidence type="ECO:0000256" key="1">
    <source>
        <dbReference type="ARBA" id="ARBA00004123"/>
    </source>
</evidence>
<dbReference type="PANTHER" id="PTHR10741">
    <property type="entry name" value="TRANSLIN AND TRANSLIN ASSOCIATED PROTEIN X"/>
    <property type="match status" value="1"/>
</dbReference>
<dbReference type="AlphaFoldDB" id="A0A811YZW7"/>
<keyword evidence="6" id="KW-0479">Metal-binding</keyword>
<gene>
    <name evidence="8" type="ORF">NYPRO_LOCUS12811</name>
</gene>
<dbReference type="Gene3D" id="1.20.58.200">
    <property type="entry name" value="Translin, domain 2"/>
    <property type="match status" value="1"/>
</dbReference>
<evidence type="ECO:0000256" key="5">
    <source>
        <dbReference type="ARBA" id="ARBA00023242"/>
    </source>
</evidence>
<evidence type="ECO:0000256" key="7">
    <source>
        <dbReference type="SAM" id="MobiDB-lite"/>
    </source>
</evidence>
<dbReference type="GO" id="GO:0046872">
    <property type="term" value="F:metal ion binding"/>
    <property type="evidence" value="ECO:0007669"/>
    <property type="project" value="UniProtKB-KW"/>
</dbReference>
<proteinExistence type="inferred from homology"/>
<dbReference type="GO" id="GO:0005737">
    <property type="term" value="C:cytoplasm"/>
    <property type="evidence" value="ECO:0007669"/>
    <property type="project" value="UniProtKB-SubCell"/>
</dbReference>
<dbReference type="InterPro" id="IPR016068">
    <property type="entry name" value="Translin_N"/>
</dbReference>
<name>A0A811YZW7_NYCPR</name>
<dbReference type="SUPFAM" id="SSF74784">
    <property type="entry name" value="Translin"/>
    <property type="match status" value="1"/>
</dbReference>
<dbReference type="Pfam" id="PF01997">
    <property type="entry name" value="Translin"/>
    <property type="match status" value="1"/>
</dbReference>
<keyword evidence="9" id="KW-1185">Reference proteome</keyword>
<comment type="subcellular location">
    <subcellularLocation>
        <location evidence="2">Cytoplasm</location>
    </subcellularLocation>
    <subcellularLocation>
        <location evidence="1">Nucleus</location>
    </subcellularLocation>
</comment>
<comment type="similarity">
    <text evidence="3">Belongs to the translin family.</text>
</comment>
<dbReference type="Gene3D" id="1.20.58.190">
    <property type="entry name" value="Translin, domain 1"/>
    <property type="match status" value="2"/>
</dbReference>
<feature type="compositionally biased region" description="Basic residues" evidence="7">
    <location>
        <begin position="1"/>
        <end position="11"/>
    </location>
</feature>
<evidence type="ECO:0000256" key="4">
    <source>
        <dbReference type="ARBA" id="ARBA00022490"/>
    </source>
</evidence>
<keyword evidence="6" id="KW-0460">Magnesium</keyword>
<feature type="region of interest" description="Disordered" evidence="7">
    <location>
        <begin position="1"/>
        <end position="36"/>
    </location>
</feature>
<organism evidence="8 9">
    <name type="scientific">Nyctereutes procyonoides</name>
    <name type="common">Raccoon dog</name>
    <name type="synonym">Canis procyonoides</name>
    <dbReference type="NCBI Taxonomy" id="34880"/>
    <lineage>
        <taxon>Eukaryota</taxon>
        <taxon>Metazoa</taxon>
        <taxon>Chordata</taxon>
        <taxon>Craniata</taxon>
        <taxon>Vertebrata</taxon>
        <taxon>Euteleostomi</taxon>
        <taxon>Mammalia</taxon>
        <taxon>Eutheria</taxon>
        <taxon>Laurasiatheria</taxon>
        <taxon>Carnivora</taxon>
        <taxon>Caniformia</taxon>
        <taxon>Canidae</taxon>
        <taxon>Nyctereutes</taxon>
    </lineage>
</organism>
<feature type="compositionally biased region" description="Basic and acidic residues" evidence="7">
    <location>
        <begin position="12"/>
        <end position="26"/>
    </location>
</feature>
<keyword evidence="4" id="KW-0963">Cytoplasm</keyword>
<protein>
    <submittedName>
        <fullName evidence="8">(raccoon dog) hypothetical protein</fullName>
    </submittedName>
</protein>
<accession>A0A811YZW7</accession>
<dbReference type="GO" id="GO:0005634">
    <property type="term" value="C:nucleus"/>
    <property type="evidence" value="ECO:0007669"/>
    <property type="project" value="UniProtKB-SubCell"/>
</dbReference>
<comment type="caution">
    <text evidence="8">The sequence shown here is derived from an EMBL/GenBank/DDBJ whole genome shotgun (WGS) entry which is preliminary data.</text>
</comment>
<dbReference type="InterPro" id="IPR016069">
    <property type="entry name" value="Translin_C"/>
</dbReference>
<evidence type="ECO:0000313" key="9">
    <source>
        <dbReference type="Proteomes" id="UP000645828"/>
    </source>
</evidence>
<evidence type="ECO:0000256" key="2">
    <source>
        <dbReference type="ARBA" id="ARBA00004496"/>
    </source>
</evidence>
<evidence type="ECO:0000313" key="8">
    <source>
        <dbReference type="EMBL" id="CAD7680012.1"/>
    </source>
</evidence>